<dbReference type="GO" id="GO:0006357">
    <property type="term" value="P:regulation of transcription by RNA polymerase II"/>
    <property type="evidence" value="ECO:0007669"/>
    <property type="project" value="UniProtKB-ARBA"/>
</dbReference>
<dbReference type="InterPro" id="IPR001699">
    <property type="entry name" value="TF_T-box"/>
</dbReference>
<evidence type="ECO:0000259" key="7">
    <source>
        <dbReference type="PROSITE" id="PS50252"/>
    </source>
</evidence>
<dbReference type="Pfam" id="PF00907">
    <property type="entry name" value="T-box"/>
    <property type="match status" value="1"/>
</dbReference>
<accession>A0ABD1FBD6</accession>
<keyword evidence="9" id="KW-1185">Reference proteome</keyword>
<evidence type="ECO:0000256" key="6">
    <source>
        <dbReference type="PROSITE-ProRule" id="PRU00201"/>
    </source>
</evidence>
<organism evidence="8 9">
    <name type="scientific">Hypothenemus hampei</name>
    <name type="common">Coffee berry borer</name>
    <dbReference type="NCBI Taxonomy" id="57062"/>
    <lineage>
        <taxon>Eukaryota</taxon>
        <taxon>Metazoa</taxon>
        <taxon>Ecdysozoa</taxon>
        <taxon>Arthropoda</taxon>
        <taxon>Hexapoda</taxon>
        <taxon>Insecta</taxon>
        <taxon>Pterygota</taxon>
        <taxon>Neoptera</taxon>
        <taxon>Endopterygota</taxon>
        <taxon>Coleoptera</taxon>
        <taxon>Polyphaga</taxon>
        <taxon>Cucujiformia</taxon>
        <taxon>Curculionidae</taxon>
        <taxon>Scolytinae</taxon>
        <taxon>Hypothenemus</taxon>
    </lineage>
</organism>
<dbReference type="InterPro" id="IPR036960">
    <property type="entry name" value="T-box_sf"/>
</dbReference>
<keyword evidence="4" id="KW-0804">Transcription</keyword>
<name>A0ABD1FBD6_HYPHA</name>
<dbReference type="PROSITE" id="PS01264">
    <property type="entry name" value="TBOX_2"/>
    <property type="match status" value="1"/>
</dbReference>
<dbReference type="AlphaFoldDB" id="A0ABD1FBD6"/>
<dbReference type="Gene3D" id="2.60.40.820">
    <property type="entry name" value="Transcription factor, T-box"/>
    <property type="match status" value="1"/>
</dbReference>
<evidence type="ECO:0000256" key="3">
    <source>
        <dbReference type="ARBA" id="ARBA00023125"/>
    </source>
</evidence>
<evidence type="ECO:0000256" key="5">
    <source>
        <dbReference type="ARBA" id="ARBA00023242"/>
    </source>
</evidence>
<protein>
    <recommendedName>
        <fullName evidence="7">T-box domain-containing protein</fullName>
    </recommendedName>
</protein>
<dbReference type="SMART" id="SM00425">
    <property type="entry name" value="TBOX"/>
    <property type="match status" value="1"/>
</dbReference>
<evidence type="ECO:0000313" key="9">
    <source>
        <dbReference type="Proteomes" id="UP001566132"/>
    </source>
</evidence>
<dbReference type="InterPro" id="IPR008967">
    <property type="entry name" value="p53-like_TF_DNA-bd_sf"/>
</dbReference>
<dbReference type="PROSITE" id="PS50252">
    <property type="entry name" value="TBOX_3"/>
    <property type="match status" value="1"/>
</dbReference>
<dbReference type="PANTHER" id="PTHR11267:SF204">
    <property type="entry name" value="SPADETAIL"/>
    <property type="match status" value="1"/>
</dbReference>
<dbReference type="SUPFAM" id="SSF49417">
    <property type="entry name" value="p53-like transcription factors"/>
    <property type="match status" value="1"/>
</dbReference>
<evidence type="ECO:0000256" key="4">
    <source>
        <dbReference type="ARBA" id="ARBA00023163"/>
    </source>
</evidence>
<reference evidence="8 9" key="1">
    <citation type="submission" date="2024-05" db="EMBL/GenBank/DDBJ databases">
        <title>Genetic variation in Jamaican populations of the coffee berry borer (Hypothenemus hampei).</title>
        <authorList>
            <person name="Errbii M."/>
            <person name="Myrie A."/>
        </authorList>
    </citation>
    <scope>NUCLEOTIDE SEQUENCE [LARGE SCALE GENOMIC DNA]</scope>
    <source>
        <strain evidence="8">JA-Hopewell-2020-01-JO</strain>
        <tissue evidence="8">Whole body</tissue>
    </source>
</reference>
<dbReference type="InterPro" id="IPR018186">
    <property type="entry name" value="TF_T-box_CS"/>
</dbReference>
<proteinExistence type="predicted"/>
<dbReference type="InterPro" id="IPR046360">
    <property type="entry name" value="T-box_DNA-bd"/>
</dbReference>
<dbReference type="GO" id="GO:0003677">
    <property type="term" value="F:DNA binding"/>
    <property type="evidence" value="ECO:0007669"/>
    <property type="project" value="UniProtKB-UniRule"/>
</dbReference>
<sequence length="315" mass="36362">MLLTQKRHTNGHPRMFPTMQIQLTKLQPQTNYCLFLEMVPKIRCRYKYSSNGGWAPAGSEEMHSPQRMYMHPESPAKGEYWMSQMISFGKLKLTNTQAAPPGQIILNSMHKYQPRIYIIETSNPSGTTFAPKCLIEFPETQFIAVTAYQNEKITQLKIDNNPFAKGFRENGQAKCKRKRPVSNDCEEDEFISVDDDDHLQKRVNLRSSLSSSLTSISSNTENIPSLQSDIPRQNPIAPNLTEPHNENAFSSYFHMQYWRSYPCSAYCSPFVRRQETCESSRDYLPINQELPNGLPAIQHQQFTDFSINSILNRRY</sequence>
<keyword evidence="5 6" id="KW-0539">Nucleus</keyword>
<comment type="subcellular location">
    <subcellularLocation>
        <location evidence="1 6">Nucleus</location>
    </subcellularLocation>
</comment>
<keyword evidence="3 6" id="KW-0238">DNA-binding</keyword>
<dbReference type="GO" id="GO:0005634">
    <property type="term" value="C:nucleus"/>
    <property type="evidence" value="ECO:0007669"/>
    <property type="project" value="UniProtKB-SubCell"/>
</dbReference>
<comment type="caution">
    <text evidence="8">The sequence shown here is derived from an EMBL/GenBank/DDBJ whole genome shotgun (WGS) entry which is preliminary data.</text>
</comment>
<dbReference type="EMBL" id="JBDJPC010000002">
    <property type="protein sequence ID" value="KAL1514264.1"/>
    <property type="molecule type" value="Genomic_DNA"/>
</dbReference>
<dbReference type="PRINTS" id="PR00937">
    <property type="entry name" value="TBOX"/>
</dbReference>
<gene>
    <name evidence="8" type="ORF">ABEB36_003550</name>
</gene>
<dbReference type="Proteomes" id="UP001566132">
    <property type="component" value="Unassembled WGS sequence"/>
</dbReference>
<dbReference type="PANTHER" id="PTHR11267">
    <property type="entry name" value="T-BOX PROTEIN-RELATED"/>
    <property type="match status" value="1"/>
</dbReference>
<feature type="domain" description="T-box" evidence="7">
    <location>
        <begin position="1"/>
        <end position="169"/>
    </location>
</feature>
<evidence type="ECO:0000256" key="2">
    <source>
        <dbReference type="ARBA" id="ARBA00023015"/>
    </source>
</evidence>
<keyword evidence="2" id="KW-0805">Transcription regulation</keyword>
<evidence type="ECO:0000313" key="8">
    <source>
        <dbReference type="EMBL" id="KAL1514264.1"/>
    </source>
</evidence>
<comment type="caution">
    <text evidence="6">Lacks conserved residue(s) required for the propagation of feature annotation.</text>
</comment>
<evidence type="ECO:0000256" key="1">
    <source>
        <dbReference type="ARBA" id="ARBA00004123"/>
    </source>
</evidence>